<dbReference type="OrthoDB" id="9797341at2"/>
<feature type="domain" description="Response regulatory" evidence="5">
    <location>
        <begin position="3"/>
        <end position="119"/>
    </location>
</feature>
<dbReference type="PROSITE" id="PS50110">
    <property type="entry name" value="RESPONSE_REGULATORY"/>
    <property type="match status" value="1"/>
</dbReference>
<dbReference type="PANTHER" id="PTHR43214">
    <property type="entry name" value="TWO-COMPONENT RESPONSE REGULATOR"/>
    <property type="match status" value="1"/>
</dbReference>
<keyword evidence="2 6" id="KW-0238">DNA-binding</keyword>
<dbReference type="PRINTS" id="PR00038">
    <property type="entry name" value="HTHLUXR"/>
</dbReference>
<dbReference type="SMART" id="SM00421">
    <property type="entry name" value="HTH_LUXR"/>
    <property type="match status" value="1"/>
</dbReference>
<dbReference type="PROSITE" id="PS50043">
    <property type="entry name" value="HTH_LUXR_2"/>
    <property type="match status" value="1"/>
</dbReference>
<dbReference type="Pfam" id="PF00072">
    <property type="entry name" value="Response_reg"/>
    <property type="match status" value="1"/>
</dbReference>
<dbReference type="GO" id="GO:0006355">
    <property type="term" value="P:regulation of DNA-templated transcription"/>
    <property type="evidence" value="ECO:0007669"/>
    <property type="project" value="InterPro"/>
</dbReference>
<proteinExistence type="predicted"/>
<dbReference type="CDD" id="cd17535">
    <property type="entry name" value="REC_NarL-like"/>
    <property type="match status" value="1"/>
</dbReference>
<dbReference type="SUPFAM" id="SSF46894">
    <property type="entry name" value="C-terminal effector domain of the bipartite response regulators"/>
    <property type="match status" value="1"/>
</dbReference>
<comment type="caution">
    <text evidence="6">The sequence shown here is derived from an EMBL/GenBank/DDBJ whole genome shotgun (WGS) entry which is preliminary data.</text>
</comment>
<dbReference type="GO" id="GO:0003677">
    <property type="term" value="F:DNA binding"/>
    <property type="evidence" value="ECO:0007669"/>
    <property type="project" value="UniProtKB-KW"/>
</dbReference>
<dbReference type="RefSeq" id="WP_123122729.1">
    <property type="nucleotide sequence ID" value="NZ_RJJR01000031.1"/>
</dbReference>
<keyword evidence="1 3" id="KW-0597">Phosphoprotein</keyword>
<evidence type="ECO:0000259" key="4">
    <source>
        <dbReference type="PROSITE" id="PS50043"/>
    </source>
</evidence>
<dbReference type="Pfam" id="PF00196">
    <property type="entry name" value="GerE"/>
    <property type="match status" value="1"/>
</dbReference>
<accession>A0A3M9N214</accession>
<dbReference type="SMART" id="SM00448">
    <property type="entry name" value="REC"/>
    <property type="match status" value="1"/>
</dbReference>
<dbReference type="InterPro" id="IPR001789">
    <property type="entry name" value="Sig_transdc_resp-reg_receiver"/>
</dbReference>
<name>A0A3M9N214_9BACT</name>
<dbReference type="InterPro" id="IPR016032">
    <property type="entry name" value="Sig_transdc_resp-reg_C-effctor"/>
</dbReference>
<dbReference type="PROSITE" id="PS00622">
    <property type="entry name" value="HTH_LUXR_1"/>
    <property type="match status" value="1"/>
</dbReference>
<dbReference type="Gene3D" id="3.40.50.2300">
    <property type="match status" value="1"/>
</dbReference>
<dbReference type="Proteomes" id="UP000267223">
    <property type="component" value="Unassembled WGS sequence"/>
</dbReference>
<protein>
    <submittedName>
        <fullName evidence="6">DNA-binding response regulator</fullName>
    </submittedName>
</protein>
<evidence type="ECO:0000256" key="3">
    <source>
        <dbReference type="PROSITE-ProRule" id="PRU00169"/>
    </source>
</evidence>
<dbReference type="SUPFAM" id="SSF52172">
    <property type="entry name" value="CheY-like"/>
    <property type="match status" value="1"/>
</dbReference>
<dbReference type="AlphaFoldDB" id="A0A3M9N214"/>
<evidence type="ECO:0000313" key="6">
    <source>
        <dbReference type="EMBL" id="RNI31839.1"/>
    </source>
</evidence>
<evidence type="ECO:0000259" key="5">
    <source>
        <dbReference type="PROSITE" id="PS50110"/>
    </source>
</evidence>
<feature type="modified residue" description="4-aspartylphosphate" evidence="3">
    <location>
        <position position="54"/>
    </location>
</feature>
<reference evidence="6 7" key="1">
    <citation type="submission" date="2018-11" db="EMBL/GenBank/DDBJ databases">
        <title>Draft genome sequence of Ferruginibacter sp. BO-59.</title>
        <authorList>
            <person name="Im W.T."/>
        </authorList>
    </citation>
    <scope>NUCLEOTIDE SEQUENCE [LARGE SCALE GENOMIC DNA]</scope>
    <source>
        <strain evidence="6 7">BO-59</strain>
    </source>
</reference>
<evidence type="ECO:0000256" key="1">
    <source>
        <dbReference type="ARBA" id="ARBA00022553"/>
    </source>
</evidence>
<gene>
    <name evidence="6" type="ORF">EFY79_20995</name>
</gene>
<dbReference type="InterPro" id="IPR011006">
    <property type="entry name" value="CheY-like_superfamily"/>
</dbReference>
<evidence type="ECO:0000313" key="7">
    <source>
        <dbReference type="Proteomes" id="UP000267223"/>
    </source>
</evidence>
<feature type="domain" description="HTH luxR-type" evidence="4">
    <location>
        <begin position="142"/>
        <end position="206"/>
    </location>
</feature>
<dbReference type="InterPro" id="IPR039420">
    <property type="entry name" value="WalR-like"/>
</dbReference>
<organism evidence="6 7">
    <name type="scientific">Hanamia caeni</name>
    <dbReference type="NCBI Taxonomy" id="2294116"/>
    <lineage>
        <taxon>Bacteria</taxon>
        <taxon>Pseudomonadati</taxon>
        <taxon>Bacteroidota</taxon>
        <taxon>Chitinophagia</taxon>
        <taxon>Chitinophagales</taxon>
        <taxon>Chitinophagaceae</taxon>
        <taxon>Hanamia</taxon>
    </lineage>
</organism>
<dbReference type="InterPro" id="IPR058245">
    <property type="entry name" value="NreC/VraR/RcsB-like_REC"/>
</dbReference>
<keyword evidence="7" id="KW-1185">Reference proteome</keyword>
<dbReference type="CDD" id="cd06170">
    <property type="entry name" value="LuxR_C_like"/>
    <property type="match status" value="1"/>
</dbReference>
<dbReference type="GO" id="GO:0000160">
    <property type="term" value="P:phosphorelay signal transduction system"/>
    <property type="evidence" value="ECO:0007669"/>
    <property type="project" value="InterPro"/>
</dbReference>
<dbReference type="InterPro" id="IPR000792">
    <property type="entry name" value="Tscrpt_reg_LuxR_C"/>
</dbReference>
<sequence>MISVVIIEDLEDYRNGLVNLINWTEGYECAGAYATAEEAISALAAVHPDVALIDIRLPGKSGIDLVELIHKNFPSILCMMCTAYDEDEKVFKALKAGAYGYLLKSTPPAEILDSIQQLVNGGSPMSSDVARKVIASFQLPEQNSDTENLTAREKQVLTLLSKGLLYKEIAAQLSISIDTVKRHCFNIYEKLHVSNRTEAINKFYRH</sequence>
<evidence type="ECO:0000256" key="2">
    <source>
        <dbReference type="ARBA" id="ARBA00023125"/>
    </source>
</evidence>
<dbReference type="EMBL" id="RJJR01000031">
    <property type="protein sequence ID" value="RNI31839.1"/>
    <property type="molecule type" value="Genomic_DNA"/>
</dbReference>